<accession>A0ABQ5HIL9</accession>
<organism evidence="3 4">
    <name type="scientific">Tanacetum coccineum</name>
    <dbReference type="NCBI Taxonomy" id="301880"/>
    <lineage>
        <taxon>Eukaryota</taxon>
        <taxon>Viridiplantae</taxon>
        <taxon>Streptophyta</taxon>
        <taxon>Embryophyta</taxon>
        <taxon>Tracheophyta</taxon>
        <taxon>Spermatophyta</taxon>
        <taxon>Magnoliopsida</taxon>
        <taxon>eudicotyledons</taxon>
        <taxon>Gunneridae</taxon>
        <taxon>Pentapetalae</taxon>
        <taxon>asterids</taxon>
        <taxon>campanulids</taxon>
        <taxon>Asterales</taxon>
        <taxon>Asteraceae</taxon>
        <taxon>Asteroideae</taxon>
        <taxon>Anthemideae</taxon>
        <taxon>Anthemidinae</taxon>
        <taxon>Tanacetum</taxon>
    </lineage>
</organism>
<name>A0ABQ5HIL9_9ASTR</name>
<reference evidence="3" key="1">
    <citation type="journal article" date="2022" name="Int. J. Mol. Sci.">
        <title>Draft Genome of Tanacetum Coccineum: Genomic Comparison of Closely Related Tanacetum-Family Plants.</title>
        <authorList>
            <person name="Yamashiro T."/>
            <person name="Shiraishi A."/>
            <person name="Nakayama K."/>
            <person name="Satake H."/>
        </authorList>
    </citation>
    <scope>NUCLEOTIDE SEQUENCE</scope>
</reference>
<feature type="coiled-coil region" evidence="1">
    <location>
        <begin position="246"/>
        <end position="273"/>
    </location>
</feature>
<dbReference type="Proteomes" id="UP001151760">
    <property type="component" value="Unassembled WGS sequence"/>
</dbReference>
<keyword evidence="4" id="KW-1185">Reference proteome</keyword>
<evidence type="ECO:0000256" key="2">
    <source>
        <dbReference type="SAM" id="MobiDB-lite"/>
    </source>
</evidence>
<keyword evidence="1" id="KW-0175">Coiled coil</keyword>
<comment type="caution">
    <text evidence="3">The sequence shown here is derived from an EMBL/GenBank/DDBJ whole genome shotgun (WGS) entry which is preliminary data.</text>
</comment>
<evidence type="ECO:0008006" key="5">
    <source>
        <dbReference type="Google" id="ProtNLM"/>
    </source>
</evidence>
<protein>
    <recommendedName>
        <fullName evidence="5">CCHC-type domain-containing protein</fullName>
    </recommendedName>
</protein>
<sequence>MELVNPQMVDAAKLPEVILNGDAPTPTRTVEGVEEVIAPTFADQRIARKNELKARGTLLMALPDNHQLKFNIYKDAKSLMEAIEKRFGGNKETKKVQKTLLKRCKSDVFKKPAIRVEDLYLDLEEQLDNEDLKQIDPDDLEAMHLQWQMAMLTMRARRFLKKTGRNLSVNACDIIGFDKTKVECYNCHRKGYFATECMAPRNQDNRSKEPARRIAEELPTKFALMAYSSLGSSSSSRSDTESQINVASYKASLESVEERLEVYKKNEAIFEKDIKIKKIDVKLRDKNLSNMLDSQVSLNHKSGVGYDSQVSKENQSDVENVSQVDDKNKTGEGYHAVPPPYTGNFIPPKPELVLADTNKSVFSESATSVPAVVTSKVEASKSKLVSVRRECSAPIIED</sequence>
<feature type="compositionally biased region" description="Polar residues" evidence="2">
    <location>
        <begin position="308"/>
        <end position="323"/>
    </location>
</feature>
<evidence type="ECO:0000313" key="4">
    <source>
        <dbReference type="Proteomes" id="UP001151760"/>
    </source>
</evidence>
<feature type="region of interest" description="Disordered" evidence="2">
    <location>
        <begin position="304"/>
        <end position="342"/>
    </location>
</feature>
<dbReference type="EMBL" id="BQNB010019656">
    <property type="protein sequence ID" value="GJT87654.1"/>
    <property type="molecule type" value="Genomic_DNA"/>
</dbReference>
<evidence type="ECO:0000313" key="3">
    <source>
        <dbReference type="EMBL" id="GJT87654.1"/>
    </source>
</evidence>
<proteinExistence type="predicted"/>
<reference evidence="3" key="2">
    <citation type="submission" date="2022-01" db="EMBL/GenBank/DDBJ databases">
        <authorList>
            <person name="Yamashiro T."/>
            <person name="Shiraishi A."/>
            <person name="Satake H."/>
            <person name="Nakayama K."/>
        </authorList>
    </citation>
    <scope>NUCLEOTIDE SEQUENCE</scope>
</reference>
<gene>
    <name evidence="3" type="ORF">Tco_1069371</name>
</gene>
<evidence type="ECO:0000256" key="1">
    <source>
        <dbReference type="SAM" id="Coils"/>
    </source>
</evidence>